<dbReference type="EMBL" id="BARW01032686">
    <property type="protein sequence ID" value="GAJ02981.1"/>
    <property type="molecule type" value="Genomic_DNA"/>
</dbReference>
<protein>
    <submittedName>
        <fullName evidence="1">Uncharacterized protein</fullName>
    </submittedName>
</protein>
<organism evidence="1">
    <name type="scientific">marine sediment metagenome</name>
    <dbReference type="NCBI Taxonomy" id="412755"/>
    <lineage>
        <taxon>unclassified sequences</taxon>
        <taxon>metagenomes</taxon>
        <taxon>ecological metagenomes</taxon>
    </lineage>
</organism>
<evidence type="ECO:0000313" key="1">
    <source>
        <dbReference type="EMBL" id="GAJ02981.1"/>
    </source>
</evidence>
<name>X1USY2_9ZZZZ</name>
<feature type="non-terminal residue" evidence="1">
    <location>
        <position position="63"/>
    </location>
</feature>
<reference evidence="1" key="1">
    <citation type="journal article" date="2014" name="Front. Microbiol.">
        <title>High frequency of phylogenetically diverse reductive dehalogenase-homologous genes in deep subseafloor sedimentary metagenomes.</title>
        <authorList>
            <person name="Kawai M."/>
            <person name="Futagami T."/>
            <person name="Toyoda A."/>
            <person name="Takaki Y."/>
            <person name="Nishi S."/>
            <person name="Hori S."/>
            <person name="Arai W."/>
            <person name="Tsubouchi T."/>
            <person name="Morono Y."/>
            <person name="Uchiyama I."/>
            <person name="Ito T."/>
            <person name="Fujiyama A."/>
            <person name="Inagaki F."/>
            <person name="Takami H."/>
        </authorList>
    </citation>
    <scope>NUCLEOTIDE SEQUENCE</scope>
    <source>
        <strain evidence="1">Expedition CK06-06</strain>
    </source>
</reference>
<gene>
    <name evidence="1" type="ORF">S12H4_51677</name>
</gene>
<comment type="caution">
    <text evidence="1">The sequence shown here is derived from an EMBL/GenBank/DDBJ whole genome shotgun (WGS) entry which is preliminary data.</text>
</comment>
<sequence length="63" mass="7499">MSSHSLTPEEQFIVYHDRLRNELNTAYTYYEIAKLLREFSHTRRSAFIEAQTFFQATIDANLL</sequence>
<dbReference type="AlphaFoldDB" id="X1USY2"/>
<accession>X1USY2</accession>
<proteinExistence type="predicted"/>